<reference evidence="2" key="1">
    <citation type="submission" date="2021-03" db="EMBL/GenBank/DDBJ databases">
        <authorList>
            <person name="Tran Van P."/>
        </authorList>
    </citation>
    <scope>NUCLEOTIDE SEQUENCE</scope>
</reference>
<accession>A0ABN7P2P8</accession>
<comment type="caution">
    <text evidence="2">The sequence shown here is derived from an EMBL/GenBank/DDBJ whole genome shotgun (WGS) entry which is preliminary data.</text>
</comment>
<evidence type="ECO:0000313" key="3">
    <source>
        <dbReference type="Proteomes" id="UP001153148"/>
    </source>
</evidence>
<feature type="compositionally biased region" description="Basic and acidic residues" evidence="1">
    <location>
        <begin position="221"/>
        <end position="241"/>
    </location>
</feature>
<protein>
    <submittedName>
        <fullName evidence="2">Uncharacterized protein</fullName>
    </submittedName>
</protein>
<evidence type="ECO:0000313" key="2">
    <source>
        <dbReference type="EMBL" id="CAG2060285.1"/>
    </source>
</evidence>
<feature type="non-terminal residue" evidence="2">
    <location>
        <position position="1"/>
    </location>
</feature>
<name>A0ABN7P2P8_TIMPD</name>
<proteinExistence type="predicted"/>
<keyword evidence="3" id="KW-1185">Reference proteome</keyword>
<feature type="non-terminal residue" evidence="2">
    <location>
        <position position="301"/>
    </location>
</feature>
<sequence length="301" mass="34753">FLSFTTPYSKLYLLDIAHNKLTDAGILDILNSIKKAYPLGILYVWGNSITRTSCKPAQEQLDVRVYTVDNVDHVGFNNVDRYKHIYYCLSEFGCALPKPILRQPCSIIPTQLIHLDKIDSLCAQDSNTLIIAPPPPFTPRRPILKFHIFIHSFTRPGVVSPPFCLWQFEEEINTPYQADGSIDPERSRQCQTIPHVEIHFVRHETKDITDRPRRPTGNPSDLRRVHLPDEDPRNEVPEEESARDYKVRFKEGFLRVVSPLESAPAVGRFLFRFLDFTERRKLFKHECTTGCIGVRRVALHM</sequence>
<feature type="region of interest" description="Disordered" evidence="1">
    <location>
        <begin position="204"/>
        <end position="241"/>
    </location>
</feature>
<gene>
    <name evidence="2" type="ORF">TPAB3V08_LOCUS7243</name>
</gene>
<evidence type="ECO:0000256" key="1">
    <source>
        <dbReference type="SAM" id="MobiDB-lite"/>
    </source>
</evidence>
<dbReference type="Proteomes" id="UP001153148">
    <property type="component" value="Unassembled WGS sequence"/>
</dbReference>
<dbReference type="EMBL" id="CAJPIN010011962">
    <property type="protein sequence ID" value="CAG2060285.1"/>
    <property type="molecule type" value="Genomic_DNA"/>
</dbReference>
<feature type="compositionally biased region" description="Basic and acidic residues" evidence="1">
    <location>
        <begin position="204"/>
        <end position="213"/>
    </location>
</feature>
<organism evidence="2 3">
    <name type="scientific">Timema podura</name>
    <name type="common">Walking stick</name>
    <dbReference type="NCBI Taxonomy" id="61482"/>
    <lineage>
        <taxon>Eukaryota</taxon>
        <taxon>Metazoa</taxon>
        <taxon>Ecdysozoa</taxon>
        <taxon>Arthropoda</taxon>
        <taxon>Hexapoda</taxon>
        <taxon>Insecta</taxon>
        <taxon>Pterygota</taxon>
        <taxon>Neoptera</taxon>
        <taxon>Polyneoptera</taxon>
        <taxon>Phasmatodea</taxon>
        <taxon>Timematodea</taxon>
        <taxon>Timematoidea</taxon>
        <taxon>Timematidae</taxon>
        <taxon>Timema</taxon>
    </lineage>
</organism>
<dbReference type="SUPFAM" id="SSF52047">
    <property type="entry name" value="RNI-like"/>
    <property type="match status" value="1"/>
</dbReference>